<sequence>MLEEKNDNLHEADGKTGIELNDSIANDAIETSDSETLTENLVPETENEVANQGDAHQEALDIITNSNAAESEDETLKERHDIPMQDYNTFSLDALVDELKKLVNIDKVMSVKDHIEEIKKAFLLQYHHLIEEKKEEFLASNPDPSEEFEYHLPLKSKFDEYYNVFREKRNAHFKHLQTNLKTNLDNRLAIVEELKELINPQENIKDTLKHFNELRERWKNAGAIPKDKYNHVWNNYHFHVENFYDYLHLDREARDLDFKHNLELKQKIIARVEELVNDADVSKSFRELQDLHRIWKEEIGPVSKEHRDAIWNQFSELTKKIHDKRELLFESQRANEQKNLEAKKEIIAKIEALGSEKVNSHSQWLVQIQKVEDLRNEFFAAGKVPSEVNEETWAAFKTAVRNFNAFKNSFYKDIKKDQNDNLNKKLALVAKAKELQESTDFQATTPVMKQIQEEWKQIGHVPKKYSDKIWKEFKDACNHYFDKLKEHKSEENSEEVAAFDNKKAYLDVLRAFQLTGDHKTDLDAIKAHIETWKGFGKVPFSRRHIEGKFNKILDALFEKLSLSKKESEMMRFANRLDSLSDSNDTRKLDNEKIFIMRKIEEVQNEIFQLENNIQFFTNTKNAKKENSIVTEVRKNIAIHKESLDVWKDKLKQLRNLGQE</sequence>
<reference evidence="3 4" key="1">
    <citation type="submission" date="2017-05" db="EMBL/GenBank/DDBJ databases">
        <authorList>
            <person name="Varghese N."/>
            <person name="Submissions S."/>
        </authorList>
    </citation>
    <scope>NUCLEOTIDE SEQUENCE [LARGE SCALE GENOMIC DNA]</scope>
    <source>
        <strain evidence="3 4">DSM 29982</strain>
    </source>
</reference>
<keyword evidence="4" id="KW-1185">Reference proteome</keyword>
<accession>A0A521B179</accession>
<protein>
    <recommendedName>
        <fullName evidence="5">DUF349 domain-containing protein</fullName>
    </recommendedName>
</protein>
<evidence type="ECO:0008006" key="5">
    <source>
        <dbReference type="Google" id="ProtNLM"/>
    </source>
</evidence>
<evidence type="ECO:0000313" key="3">
    <source>
        <dbReference type="EMBL" id="SMO40781.1"/>
    </source>
</evidence>
<feature type="compositionally biased region" description="Basic and acidic residues" evidence="2">
    <location>
        <begin position="1"/>
        <end position="16"/>
    </location>
</feature>
<name>A0A521B179_9FLAO</name>
<dbReference type="InterPro" id="IPR007139">
    <property type="entry name" value="DUF349"/>
</dbReference>
<organism evidence="3 4">
    <name type="scientific">Flavobacterium nitrogenifigens</name>
    <dbReference type="NCBI Taxonomy" id="1617283"/>
    <lineage>
        <taxon>Bacteria</taxon>
        <taxon>Pseudomonadati</taxon>
        <taxon>Bacteroidota</taxon>
        <taxon>Flavobacteriia</taxon>
        <taxon>Flavobacteriales</taxon>
        <taxon>Flavobacteriaceae</taxon>
        <taxon>Flavobacterium</taxon>
    </lineage>
</organism>
<dbReference type="OrthoDB" id="5422202at2"/>
<dbReference type="RefSeq" id="WP_111378471.1">
    <property type="nucleotide sequence ID" value="NZ_CP043612.1"/>
</dbReference>
<feature type="coiled-coil region" evidence="1">
    <location>
        <begin position="592"/>
        <end position="656"/>
    </location>
</feature>
<keyword evidence="1" id="KW-0175">Coiled coil</keyword>
<evidence type="ECO:0000256" key="1">
    <source>
        <dbReference type="SAM" id="Coils"/>
    </source>
</evidence>
<dbReference type="Proteomes" id="UP000319267">
    <property type="component" value="Unassembled WGS sequence"/>
</dbReference>
<feature type="region of interest" description="Disordered" evidence="2">
    <location>
        <begin position="1"/>
        <end position="36"/>
    </location>
</feature>
<evidence type="ECO:0000313" key="4">
    <source>
        <dbReference type="Proteomes" id="UP000319267"/>
    </source>
</evidence>
<dbReference type="EMBL" id="FXTQ01000001">
    <property type="protein sequence ID" value="SMO40781.1"/>
    <property type="molecule type" value="Genomic_DNA"/>
</dbReference>
<proteinExistence type="predicted"/>
<evidence type="ECO:0000256" key="2">
    <source>
        <dbReference type="SAM" id="MobiDB-lite"/>
    </source>
</evidence>
<dbReference type="Pfam" id="PF03993">
    <property type="entry name" value="DUF349"/>
    <property type="match status" value="5"/>
</dbReference>
<dbReference type="AlphaFoldDB" id="A0A521B179"/>
<gene>
    <name evidence="3" type="ORF">SAMN06265220_101578</name>
</gene>